<dbReference type="Pfam" id="PF07859">
    <property type="entry name" value="Abhydrolase_3"/>
    <property type="match status" value="1"/>
</dbReference>
<gene>
    <name evidence="3" type="ORF">DFO61_3393</name>
</gene>
<organism evidence="3 4">
    <name type="scientific">Ectopseudomonas oleovorans</name>
    <name type="common">Pseudomonas oleovorans</name>
    <dbReference type="NCBI Taxonomy" id="301"/>
    <lineage>
        <taxon>Bacteria</taxon>
        <taxon>Pseudomonadati</taxon>
        <taxon>Pseudomonadota</taxon>
        <taxon>Gammaproteobacteria</taxon>
        <taxon>Pseudomonadales</taxon>
        <taxon>Pseudomonadaceae</taxon>
        <taxon>Ectopseudomonas</taxon>
    </lineage>
</organism>
<dbReference type="SUPFAM" id="SSF53474">
    <property type="entry name" value="alpha/beta-Hydrolases"/>
    <property type="match status" value="1"/>
</dbReference>
<evidence type="ECO:0000313" key="4">
    <source>
        <dbReference type="Proteomes" id="UP000265836"/>
    </source>
</evidence>
<evidence type="ECO:0000256" key="1">
    <source>
        <dbReference type="ARBA" id="ARBA00022801"/>
    </source>
</evidence>
<dbReference type="GO" id="GO:0016787">
    <property type="term" value="F:hydrolase activity"/>
    <property type="evidence" value="ECO:0007669"/>
    <property type="project" value="UniProtKB-KW"/>
</dbReference>
<feature type="domain" description="Alpha/beta hydrolase fold-3" evidence="2">
    <location>
        <begin position="78"/>
        <end position="277"/>
    </location>
</feature>
<name>A0A397MCE4_ECTOL</name>
<dbReference type="InterPro" id="IPR013094">
    <property type="entry name" value="AB_hydrolase_3"/>
</dbReference>
<dbReference type="PANTHER" id="PTHR48081:SF8">
    <property type="entry name" value="ALPHA_BETA HYDROLASE FOLD-3 DOMAIN-CONTAINING PROTEIN-RELATED"/>
    <property type="match status" value="1"/>
</dbReference>
<evidence type="ECO:0000259" key="2">
    <source>
        <dbReference type="Pfam" id="PF07859"/>
    </source>
</evidence>
<accession>A0A397MCE4</accession>
<dbReference type="Proteomes" id="UP000265836">
    <property type="component" value="Unassembled WGS sequence"/>
</dbReference>
<dbReference type="InterPro" id="IPR029058">
    <property type="entry name" value="AB_hydrolase_fold"/>
</dbReference>
<sequence length="302" mass="33126">MPSLRSQLLIAFLRVTRRKRIYSSVQALLDGIRQVRQTGPAQPSAGMKRCLDIREQCLAGVPVYRLAPRTPTAHGQHLLYLHGGAYVRPITRHHWRFLHELVERSGHTISVPLYPLAPESDCQRTVATVVQIYQQLCAQERQPALGVMGDSAGGGLALALCDALREQGIALPTRLVLICPWVDVRMQHAAIAGSEQDDPMLAAVGLREAGRLYAGELGVDHPHVSPLEGDLGGLPPLLIFAGTRDIAHHDELLFAERCRVAGVQVEPVVGEGMIHVWPILPIPEGRQALAQITQYLDNARRA</sequence>
<dbReference type="EMBL" id="QXDA01000004">
    <property type="protein sequence ID" value="RIA22702.1"/>
    <property type="molecule type" value="Genomic_DNA"/>
</dbReference>
<keyword evidence="1" id="KW-0378">Hydrolase</keyword>
<reference evidence="3 4" key="1">
    <citation type="submission" date="2018-08" db="EMBL/GenBank/DDBJ databases">
        <title>Genome sequencing of rice bacterial endophytes.</title>
        <authorList>
            <person name="Venturi V."/>
        </authorList>
    </citation>
    <scope>NUCLEOTIDE SEQUENCE [LARGE SCALE GENOMIC DNA]</scope>
    <source>
        <strain evidence="3 4">E1205</strain>
    </source>
</reference>
<dbReference type="InterPro" id="IPR050300">
    <property type="entry name" value="GDXG_lipolytic_enzyme"/>
</dbReference>
<evidence type="ECO:0000313" key="3">
    <source>
        <dbReference type="EMBL" id="RIA22702.1"/>
    </source>
</evidence>
<proteinExistence type="predicted"/>
<dbReference type="RefSeq" id="WP_249929121.1">
    <property type="nucleotide sequence ID" value="NZ_QXDA01000004.1"/>
</dbReference>
<comment type="caution">
    <text evidence="3">The sequence shown here is derived from an EMBL/GenBank/DDBJ whole genome shotgun (WGS) entry which is preliminary data.</text>
</comment>
<dbReference type="Gene3D" id="3.40.50.1820">
    <property type="entry name" value="alpha/beta hydrolase"/>
    <property type="match status" value="1"/>
</dbReference>
<dbReference type="PANTHER" id="PTHR48081">
    <property type="entry name" value="AB HYDROLASE SUPERFAMILY PROTEIN C4A8.06C"/>
    <property type="match status" value="1"/>
</dbReference>
<dbReference type="AlphaFoldDB" id="A0A397MCE4"/>
<protein>
    <submittedName>
        <fullName evidence="3">Acetyl esterase/lipase</fullName>
    </submittedName>
</protein>